<reference evidence="1" key="2">
    <citation type="submission" date="2018-03" db="EMBL/GenBank/DDBJ databases">
        <title>The Triticum urartu genome reveals the dynamic nature of wheat genome evolution.</title>
        <authorList>
            <person name="Ling H."/>
            <person name="Ma B."/>
            <person name="Shi X."/>
            <person name="Liu H."/>
            <person name="Dong L."/>
            <person name="Sun H."/>
            <person name="Cao Y."/>
            <person name="Gao Q."/>
            <person name="Zheng S."/>
            <person name="Li Y."/>
            <person name="Yu Y."/>
            <person name="Du H."/>
            <person name="Qi M."/>
            <person name="Li Y."/>
            <person name="Yu H."/>
            <person name="Cui Y."/>
            <person name="Wang N."/>
            <person name="Chen C."/>
            <person name="Wu H."/>
            <person name="Zhao Y."/>
            <person name="Zhang J."/>
            <person name="Li Y."/>
            <person name="Zhou W."/>
            <person name="Zhang B."/>
            <person name="Hu W."/>
            <person name="Eijk M."/>
            <person name="Tang J."/>
            <person name="Witsenboer H."/>
            <person name="Zhao S."/>
            <person name="Li Z."/>
            <person name="Zhang A."/>
            <person name="Wang D."/>
            <person name="Liang C."/>
        </authorList>
    </citation>
    <scope>NUCLEOTIDE SEQUENCE [LARGE SCALE GENOMIC DNA]</scope>
    <source>
        <strain evidence="1">cv. G1812</strain>
    </source>
</reference>
<organism evidence="1 2">
    <name type="scientific">Triticum urartu</name>
    <name type="common">Red wild einkorn</name>
    <name type="synonym">Crithodium urartu</name>
    <dbReference type="NCBI Taxonomy" id="4572"/>
    <lineage>
        <taxon>Eukaryota</taxon>
        <taxon>Viridiplantae</taxon>
        <taxon>Streptophyta</taxon>
        <taxon>Embryophyta</taxon>
        <taxon>Tracheophyta</taxon>
        <taxon>Spermatophyta</taxon>
        <taxon>Magnoliopsida</taxon>
        <taxon>Liliopsida</taxon>
        <taxon>Poales</taxon>
        <taxon>Poaceae</taxon>
        <taxon>BOP clade</taxon>
        <taxon>Pooideae</taxon>
        <taxon>Triticodae</taxon>
        <taxon>Triticeae</taxon>
        <taxon>Triticinae</taxon>
        <taxon>Triticum</taxon>
    </lineage>
</organism>
<dbReference type="AlphaFoldDB" id="A0A8R7QA53"/>
<sequence>MLRMDSVQGSEYTDLIVVCLLKPNIGSITFQRGTAWSTRASVFSPGVQDQGFYSSDNILSCNSAMIP</sequence>
<dbReference type="Gramene" id="TuG1812G0500001293.01.T01">
    <property type="protein sequence ID" value="TuG1812G0500001293.01.T01.cds256727"/>
    <property type="gene ID" value="TuG1812G0500001293.01"/>
</dbReference>
<reference evidence="1" key="3">
    <citation type="submission" date="2022-06" db="UniProtKB">
        <authorList>
            <consortium name="EnsemblPlants"/>
        </authorList>
    </citation>
    <scope>IDENTIFICATION</scope>
</reference>
<reference evidence="2" key="1">
    <citation type="journal article" date="2013" name="Nature">
        <title>Draft genome of the wheat A-genome progenitor Triticum urartu.</title>
        <authorList>
            <person name="Ling H.Q."/>
            <person name="Zhao S."/>
            <person name="Liu D."/>
            <person name="Wang J."/>
            <person name="Sun H."/>
            <person name="Zhang C."/>
            <person name="Fan H."/>
            <person name="Li D."/>
            <person name="Dong L."/>
            <person name="Tao Y."/>
            <person name="Gao C."/>
            <person name="Wu H."/>
            <person name="Li Y."/>
            <person name="Cui Y."/>
            <person name="Guo X."/>
            <person name="Zheng S."/>
            <person name="Wang B."/>
            <person name="Yu K."/>
            <person name="Liang Q."/>
            <person name="Yang W."/>
            <person name="Lou X."/>
            <person name="Chen J."/>
            <person name="Feng M."/>
            <person name="Jian J."/>
            <person name="Zhang X."/>
            <person name="Luo G."/>
            <person name="Jiang Y."/>
            <person name="Liu J."/>
            <person name="Wang Z."/>
            <person name="Sha Y."/>
            <person name="Zhang B."/>
            <person name="Wu H."/>
            <person name="Tang D."/>
            <person name="Shen Q."/>
            <person name="Xue P."/>
            <person name="Zou S."/>
            <person name="Wang X."/>
            <person name="Liu X."/>
            <person name="Wang F."/>
            <person name="Yang Y."/>
            <person name="An X."/>
            <person name="Dong Z."/>
            <person name="Zhang K."/>
            <person name="Zhang X."/>
            <person name="Luo M.C."/>
            <person name="Dvorak J."/>
            <person name="Tong Y."/>
            <person name="Wang J."/>
            <person name="Yang H."/>
            <person name="Li Z."/>
            <person name="Wang D."/>
            <person name="Zhang A."/>
            <person name="Wang J."/>
        </authorList>
    </citation>
    <scope>NUCLEOTIDE SEQUENCE</scope>
    <source>
        <strain evidence="2">cv. G1812</strain>
    </source>
</reference>
<proteinExistence type="predicted"/>
<name>A0A8R7QA53_TRIUA</name>
<accession>A0A8R7QA53</accession>
<protein>
    <submittedName>
        <fullName evidence="1">Uncharacterized protein</fullName>
    </submittedName>
</protein>
<evidence type="ECO:0000313" key="1">
    <source>
        <dbReference type="EnsemblPlants" id="TuG1812G0500001293.01.T01.cds256727"/>
    </source>
</evidence>
<dbReference type="EnsemblPlants" id="TuG1812G0500001293.01.T01">
    <property type="protein sequence ID" value="TuG1812G0500001293.01.T01.cds256727"/>
    <property type="gene ID" value="TuG1812G0500001293.01"/>
</dbReference>
<keyword evidence="2" id="KW-1185">Reference proteome</keyword>
<dbReference type="Proteomes" id="UP000015106">
    <property type="component" value="Chromosome 5"/>
</dbReference>
<evidence type="ECO:0000313" key="2">
    <source>
        <dbReference type="Proteomes" id="UP000015106"/>
    </source>
</evidence>